<keyword evidence="5" id="KW-1185">Reference proteome</keyword>
<evidence type="ECO:0000313" key="5">
    <source>
        <dbReference type="Proteomes" id="UP001595816"/>
    </source>
</evidence>
<proteinExistence type="inferred from homology"/>
<name>A0ABV8LW13_9ACTN</name>
<accession>A0ABV8LW13</accession>
<evidence type="ECO:0000256" key="2">
    <source>
        <dbReference type="SAM" id="MobiDB-lite"/>
    </source>
</evidence>
<reference evidence="5" key="1">
    <citation type="journal article" date="2019" name="Int. J. Syst. Evol. Microbiol.">
        <title>The Global Catalogue of Microorganisms (GCM) 10K type strain sequencing project: providing services to taxonomists for standard genome sequencing and annotation.</title>
        <authorList>
            <consortium name="The Broad Institute Genomics Platform"/>
            <consortium name="The Broad Institute Genome Sequencing Center for Infectious Disease"/>
            <person name="Wu L."/>
            <person name="Ma J."/>
        </authorList>
    </citation>
    <scope>NUCLEOTIDE SEQUENCE [LARGE SCALE GENOMIC DNA]</scope>
    <source>
        <strain evidence="5">CGMCC 4.7289</strain>
    </source>
</reference>
<evidence type="ECO:0000256" key="1">
    <source>
        <dbReference type="ARBA" id="ARBA00009129"/>
    </source>
</evidence>
<organism evidence="4 5">
    <name type="scientific">Hamadaea flava</name>
    <dbReference type="NCBI Taxonomy" id="1742688"/>
    <lineage>
        <taxon>Bacteria</taxon>
        <taxon>Bacillati</taxon>
        <taxon>Actinomycetota</taxon>
        <taxon>Actinomycetes</taxon>
        <taxon>Micromonosporales</taxon>
        <taxon>Micromonosporaceae</taxon>
        <taxon>Hamadaea</taxon>
    </lineage>
</organism>
<dbReference type="Gene3D" id="1.10.1470.10">
    <property type="entry name" value="YjbJ"/>
    <property type="match status" value="1"/>
</dbReference>
<feature type="region of interest" description="Disordered" evidence="2">
    <location>
        <begin position="1"/>
        <end position="66"/>
    </location>
</feature>
<comment type="similarity">
    <text evidence="1">Belongs to the UPF0337 (CsbD) family.</text>
</comment>
<evidence type="ECO:0000259" key="3">
    <source>
        <dbReference type="Pfam" id="PF05532"/>
    </source>
</evidence>
<feature type="compositionally biased region" description="Basic and acidic residues" evidence="2">
    <location>
        <begin position="48"/>
        <end position="66"/>
    </location>
</feature>
<sequence>MDDNIRNEAQEWKGKAKEQMGDMTDDERMQDEGQSEEMSGKAKNMGQKAKDKASEMGQKAKDAMNK</sequence>
<comment type="caution">
    <text evidence="4">The sequence shown here is derived from an EMBL/GenBank/DDBJ whole genome shotgun (WGS) entry which is preliminary data.</text>
</comment>
<dbReference type="Pfam" id="PF05532">
    <property type="entry name" value="CsbD"/>
    <property type="match status" value="1"/>
</dbReference>
<feature type="domain" description="CsbD-like" evidence="3">
    <location>
        <begin position="3"/>
        <end position="54"/>
    </location>
</feature>
<dbReference type="Proteomes" id="UP001595816">
    <property type="component" value="Unassembled WGS sequence"/>
</dbReference>
<protein>
    <submittedName>
        <fullName evidence="4">CsbD family protein</fullName>
    </submittedName>
</protein>
<dbReference type="SUPFAM" id="SSF69047">
    <property type="entry name" value="Hypothetical protein YjbJ"/>
    <property type="match status" value="1"/>
</dbReference>
<dbReference type="InterPro" id="IPR036629">
    <property type="entry name" value="YjbJ_sf"/>
</dbReference>
<evidence type="ECO:0000313" key="4">
    <source>
        <dbReference type="EMBL" id="MFC4134523.1"/>
    </source>
</evidence>
<feature type="compositionally biased region" description="Basic and acidic residues" evidence="2">
    <location>
        <begin position="1"/>
        <end position="31"/>
    </location>
</feature>
<dbReference type="RefSeq" id="WP_253761328.1">
    <property type="nucleotide sequence ID" value="NZ_JAMZDZ010000001.1"/>
</dbReference>
<dbReference type="InterPro" id="IPR008462">
    <property type="entry name" value="CsbD"/>
</dbReference>
<dbReference type="EMBL" id="JBHSAY010000015">
    <property type="protein sequence ID" value="MFC4134523.1"/>
    <property type="molecule type" value="Genomic_DNA"/>
</dbReference>
<gene>
    <name evidence="4" type="ORF">ACFOZ4_28265</name>
</gene>